<evidence type="ECO:0000313" key="1">
    <source>
        <dbReference type="EMBL" id="MFC5007858.1"/>
    </source>
</evidence>
<gene>
    <name evidence="1" type="ORF">ACFPIJ_59870</name>
</gene>
<name>A0ABV9WH82_9ACTN</name>
<keyword evidence="2" id="KW-1185">Reference proteome</keyword>
<evidence type="ECO:0000313" key="2">
    <source>
        <dbReference type="Proteomes" id="UP001595912"/>
    </source>
</evidence>
<protein>
    <submittedName>
        <fullName evidence="1">Uncharacterized protein</fullName>
    </submittedName>
</protein>
<dbReference type="RefSeq" id="WP_380128502.1">
    <property type="nucleotide sequence ID" value="NZ_JBHSIU010000130.1"/>
</dbReference>
<sequence>MKRLAVLLALLAALAGLAVALRGPIYRLACPETITAYGQMPRPDVPLVRGRYFAQVGDGFAVGGYRDPMPAGLPRVEGDASVARYLRTTTAPTGERCGKVVSGYRYHIYTAENPGDVVIDGHQIQIVARS</sequence>
<organism evidence="1 2">
    <name type="scientific">Dactylosporangium cerinum</name>
    <dbReference type="NCBI Taxonomy" id="1434730"/>
    <lineage>
        <taxon>Bacteria</taxon>
        <taxon>Bacillati</taxon>
        <taxon>Actinomycetota</taxon>
        <taxon>Actinomycetes</taxon>
        <taxon>Micromonosporales</taxon>
        <taxon>Micromonosporaceae</taxon>
        <taxon>Dactylosporangium</taxon>
    </lineage>
</organism>
<reference evidence="2" key="1">
    <citation type="journal article" date="2019" name="Int. J. Syst. Evol. Microbiol.">
        <title>The Global Catalogue of Microorganisms (GCM) 10K type strain sequencing project: providing services to taxonomists for standard genome sequencing and annotation.</title>
        <authorList>
            <consortium name="The Broad Institute Genomics Platform"/>
            <consortium name="The Broad Institute Genome Sequencing Center for Infectious Disease"/>
            <person name="Wu L."/>
            <person name="Ma J."/>
        </authorList>
    </citation>
    <scope>NUCLEOTIDE SEQUENCE [LARGE SCALE GENOMIC DNA]</scope>
    <source>
        <strain evidence="2">CGMCC 4.7152</strain>
    </source>
</reference>
<accession>A0ABV9WH82</accession>
<dbReference type="EMBL" id="JBHSIU010000130">
    <property type="protein sequence ID" value="MFC5007858.1"/>
    <property type="molecule type" value="Genomic_DNA"/>
</dbReference>
<comment type="caution">
    <text evidence="1">The sequence shown here is derived from an EMBL/GenBank/DDBJ whole genome shotgun (WGS) entry which is preliminary data.</text>
</comment>
<proteinExistence type="predicted"/>
<dbReference type="Proteomes" id="UP001595912">
    <property type="component" value="Unassembled WGS sequence"/>
</dbReference>